<dbReference type="Pfam" id="PF05199">
    <property type="entry name" value="GMC_oxred_C"/>
    <property type="match status" value="1"/>
</dbReference>
<keyword evidence="12" id="KW-1185">Reference proteome</keyword>
<dbReference type="SUPFAM" id="SSF51905">
    <property type="entry name" value="FAD/NAD(P)-binding domain"/>
    <property type="match status" value="1"/>
</dbReference>
<evidence type="ECO:0000256" key="5">
    <source>
        <dbReference type="ARBA" id="ARBA00023002"/>
    </source>
</evidence>
<evidence type="ECO:0000313" key="11">
    <source>
        <dbReference type="EMBL" id="PSN74731.1"/>
    </source>
</evidence>
<keyword evidence="5" id="KW-0560">Oxidoreductase</keyword>
<accession>A0A2T2PAQ7</accession>
<evidence type="ECO:0000256" key="8">
    <source>
        <dbReference type="RuleBase" id="RU003968"/>
    </source>
</evidence>
<dbReference type="InterPro" id="IPR007867">
    <property type="entry name" value="GMC_OxRtase_C"/>
</dbReference>
<evidence type="ECO:0000256" key="6">
    <source>
        <dbReference type="PIRSR" id="PIRSR000137-1"/>
    </source>
</evidence>
<dbReference type="GO" id="GO:0050660">
    <property type="term" value="F:flavin adenine dinucleotide binding"/>
    <property type="evidence" value="ECO:0007669"/>
    <property type="project" value="InterPro"/>
</dbReference>
<dbReference type="SUPFAM" id="SSF54373">
    <property type="entry name" value="FAD-linked reductases, C-terminal domain"/>
    <property type="match status" value="1"/>
</dbReference>
<dbReference type="Gene3D" id="4.10.450.10">
    <property type="entry name" value="Glucose Oxidase, domain 2"/>
    <property type="match status" value="1"/>
</dbReference>
<dbReference type="AlphaFoldDB" id="A0A2T2PAQ7"/>
<feature type="binding site" evidence="7">
    <location>
        <position position="102"/>
    </location>
    <ligand>
        <name>FAD</name>
        <dbReference type="ChEBI" id="CHEBI:57692"/>
    </ligand>
</feature>
<evidence type="ECO:0000259" key="9">
    <source>
        <dbReference type="PROSITE" id="PS00623"/>
    </source>
</evidence>
<evidence type="ECO:0000256" key="2">
    <source>
        <dbReference type="ARBA" id="ARBA00010790"/>
    </source>
</evidence>
<dbReference type="InterPro" id="IPR012132">
    <property type="entry name" value="GMC_OxRdtase"/>
</dbReference>
<dbReference type="STRING" id="1448308.A0A2T2PAQ7"/>
<dbReference type="GO" id="GO:0016614">
    <property type="term" value="F:oxidoreductase activity, acting on CH-OH group of donors"/>
    <property type="evidence" value="ECO:0007669"/>
    <property type="project" value="InterPro"/>
</dbReference>
<dbReference type="OrthoDB" id="269227at2759"/>
<evidence type="ECO:0000313" key="12">
    <source>
        <dbReference type="Proteomes" id="UP000240883"/>
    </source>
</evidence>
<proteinExistence type="inferred from homology"/>
<feature type="active site" description="Proton donor" evidence="6">
    <location>
        <position position="526"/>
    </location>
</feature>
<dbReference type="InterPro" id="IPR000172">
    <property type="entry name" value="GMC_OxRdtase_N"/>
</dbReference>
<dbReference type="PANTHER" id="PTHR11552:SF201">
    <property type="entry name" value="GLUCOSE-METHANOL-CHOLINE OXIDOREDUCTASE N-TERMINAL DOMAIN-CONTAINING PROTEIN"/>
    <property type="match status" value="1"/>
</dbReference>
<dbReference type="Gene3D" id="3.30.560.10">
    <property type="entry name" value="Glucose Oxidase, domain 3"/>
    <property type="match status" value="1"/>
</dbReference>
<reference evidence="11 12" key="1">
    <citation type="journal article" date="2018" name="Front. Microbiol.">
        <title>Genome-Wide Analysis of Corynespora cassiicola Leaf Fall Disease Putative Effectors.</title>
        <authorList>
            <person name="Lopez D."/>
            <person name="Ribeiro S."/>
            <person name="Label P."/>
            <person name="Fumanal B."/>
            <person name="Venisse J.S."/>
            <person name="Kohler A."/>
            <person name="de Oliveira R.R."/>
            <person name="Labutti K."/>
            <person name="Lipzen A."/>
            <person name="Lail K."/>
            <person name="Bauer D."/>
            <person name="Ohm R.A."/>
            <person name="Barry K.W."/>
            <person name="Spatafora J."/>
            <person name="Grigoriev I.V."/>
            <person name="Martin F.M."/>
            <person name="Pujade-Renaud V."/>
        </authorList>
    </citation>
    <scope>NUCLEOTIDE SEQUENCE [LARGE SCALE GENOMIC DNA]</scope>
    <source>
        <strain evidence="11 12">Philippines</strain>
    </source>
</reference>
<evidence type="ECO:0000256" key="1">
    <source>
        <dbReference type="ARBA" id="ARBA00001974"/>
    </source>
</evidence>
<dbReference type="InterPro" id="IPR036188">
    <property type="entry name" value="FAD/NAD-bd_sf"/>
</dbReference>
<dbReference type="Gene3D" id="3.50.50.60">
    <property type="entry name" value="FAD/NAD(P)-binding domain"/>
    <property type="match status" value="1"/>
</dbReference>
<dbReference type="Proteomes" id="UP000240883">
    <property type="component" value="Unassembled WGS sequence"/>
</dbReference>
<keyword evidence="4 7" id="KW-0274">FAD</keyword>
<dbReference type="Pfam" id="PF00732">
    <property type="entry name" value="GMC_oxred_N"/>
    <property type="match status" value="1"/>
</dbReference>
<evidence type="ECO:0000256" key="4">
    <source>
        <dbReference type="ARBA" id="ARBA00022827"/>
    </source>
</evidence>
<feature type="active site" description="Proton acceptor" evidence="6">
    <location>
        <position position="569"/>
    </location>
</feature>
<evidence type="ECO:0000256" key="7">
    <source>
        <dbReference type="PIRSR" id="PIRSR000137-2"/>
    </source>
</evidence>
<dbReference type="PANTHER" id="PTHR11552">
    <property type="entry name" value="GLUCOSE-METHANOL-CHOLINE GMC OXIDOREDUCTASE"/>
    <property type="match status" value="1"/>
</dbReference>
<name>A0A2T2PAQ7_CORCC</name>
<protein>
    <submittedName>
        <fullName evidence="11">Alcohol oxidase</fullName>
    </submittedName>
</protein>
<gene>
    <name evidence="11" type="ORF">BS50DRAFT_595955</name>
</gene>
<dbReference type="EMBL" id="KZ678128">
    <property type="protein sequence ID" value="PSN74731.1"/>
    <property type="molecule type" value="Genomic_DNA"/>
</dbReference>
<comment type="similarity">
    <text evidence="2 8">Belongs to the GMC oxidoreductase family.</text>
</comment>
<sequence length="589" mass="63223">MLLQLALLTPLVNACSESFHYVVVGGGTAGLVFANRLSANGSFTVAVIEAGDSVLDDPAVKTVETFAPSLFTPVNWNYTSAPQKYAGGGELQYSAGRALGGTTTVNGMTYIRAEKVQIDAWEGLGNEGWNWDSMWEYYVQQESFQVPSEEKASNGATFEEEYHGFEGEIPVGWSKYFPTQNITAILRESSEAAGLPFNKDVNGGSMRGFSTWPFTLNATENIRADAARNFYYPVAAERPNLHVFLNTTATRILWDEESLSEPEVIARGVEVYTNTNETKTICATKEVILSAGSLRSPALLEHSGVGNPSILSPLGIKTVVDLPAVGSNLQDQINIAMAYASPTNWTGYLSTVSYLTAQDLFGPDLPLLREQVYANLSAYASTIAADLAPNATTPALQLALLNLHADLIFANNSTVPLAEIIWFAAGPGIAAPFWNLLPFSRGEVHIQSSDPLQHPSIDPKFFQAPVDAYVQAAAAVALRRYYATAPLSAHVAGEQAPGPELVPQDAGWRDASWEEWFKAGYGTNNHPVGTCGMMAREKGGVVDARGRVYGVGNVRVGDAGVVPMQVSGHLSATVYAVAGRIADAVLGKW</sequence>
<organism evidence="11 12">
    <name type="scientific">Corynespora cassiicola Philippines</name>
    <dbReference type="NCBI Taxonomy" id="1448308"/>
    <lineage>
        <taxon>Eukaryota</taxon>
        <taxon>Fungi</taxon>
        <taxon>Dikarya</taxon>
        <taxon>Ascomycota</taxon>
        <taxon>Pezizomycotina</taxon>
        <taxon>Dothideomycetes</taxon>
        <taxon>Pleosporomycetidae</taxon>
        <taxon>Pleosporales</taxon>
        <taxon>Corynesporascaceae</taxon>
        <taxon>Corynespora</taxon>
    </lineage>
</organism>
<feature type="domain" description="Glucose-methanol-choline oxidoreductase N-terminal" evidence="10">
    <location>
        <begin position="292"/>
        <end position="306"/>
    </location>
</feature>
<evidence type="ECO:0000259" key="10">
    <source>
        <dbReference type="PROSITE" id="PS00624"/>
    </source>
</evidence>
<comment type="cofactor">
    <cofactor evidence="1 7">
        <name>FAD</name>
        <dbReference type="ChEBI" id="CHEBI:57692"/>
    </cofactor>
</comment>
<dbReference type="PROSITE" id="PS00623">
    <property type="entry name" value="GMC_OXRED_1"/>
    <property type="match status" value="1"/>
</dbReference>
<dbReference type="InterPro" id="IPR027424">
    <property type="entry name" value="Glucose_Oxidase_domain_2"/>
</dbReference>
<dbReference type="PIRSF" id="PIRSF000137">
    <property type="entry name" value="Alcohol_oxidase"/>
    <property type="match status" value="1"/>
</dbReference>
<feature type="domain" description="Glucose-methanol-choline oxidoreductase N-terminal" evidence="9">
    <location>
        <begin position="96"/>
        <end position="119"/>
    </location>
</feature>
<dbReference type="PROSITE" id="PS00624">
    <property type="entry name" value="GMC_OXRED_2"/>
    <property type="match status" value="1"/>
</dbReference>
<keyword evidence="3 8" id="KW-0285">Flavoprotein</keyword>
<evidence type="ECO:0000256" key="3">
    <source>
        <dbReference type="ARBA" id="ARBA00022630"/>
    </source>
</evidence>